<accession>A0A5J5T4C2</accession>
<dbReference type="EMBL" id="CM018214">
    <property type="protein sequence ID" value="KAB2050537.1"/>
    <property type="molecule type" value="Genomic_DNA"/>
</dbReference>
<dbReference type="AlphaFoldDB" id="A0A5J5T4C2"/>
<protein>
    <recommendedName>
        <fullName evidence="5">Carboxypeptidase A inhibitor-like domain-containing protein</fullName>
    </recommendedName>
</protein>
<dbReference type="PROSITE" id="PS51257">
    <property type="entry name" value="PROKAR_LIPOPROTEIN"/>
    <property type="match status" value="1"/>
</dbReference>
<reference evidence="4" key="1">
    <citation type="journal article" date="2020" name="Nat. Genet.">
        <title>Genomic diversifications of five Gossypium allopolyploid species and their impact on cotton improvement.</title>
        <authorList>
            <person name="Chen Z.J."/>
            <person name="Sreedasyam A."/>
            <person name="Ando A."/>
            <person name="Song Q."/>
            <person name="De Santiago L.M."/>
            <person name="Hulse-Kemp A.M."/>
            <person name="Ding M."/>
            <person name="Ye W."/>
            <person name="Kirkbride R.C."/>
            <person name="Jenkins J."/>
            <person name="Plott C."/>
            <person name="Lovell J."/>
            <person name="Lin Y.M."/>
            <person name="Vaughn R."/>
            <person name="Liu B."/>
            <person name="Simpson S."/>
            <person name="Scheffler B.E."/>
            <person name="Wen L."/>
            <person name="Saski C.A."/>
            <person name="Grover C.E."/>
            <person name="Hu G."/>
            <person name="Conover J.L."/>
            <person name="Carlson J.W."/>
            <person name="Shu S."/>
            <person name="Boston L.B."/>
            <person name="Williams M."/>
            <person name="Peterson D.G."/>
            <person name="McGee K."/>
            <person name="Jones D.C."/>
            <person name="Wendel J.F."/>
            <person name="Stelly D.M."/>
            <person name="Grimwood J."/>
            <person name="Schmutz J."/>
        </authorList>
    </citation>
    <scope>NUCLEOTIDE SEQUENCE [LARGE SCALE GENOMIC DNA]</scope>
    <source>
        <strain evidence="4">cv. 3-79</strain>
    </source>
</reference>
<feature type="compositionally biased region" description="Pro residues" evidence="1">
    <location>
        <begin position="66"/>
        <end position="101"/>
    </location>
</feature>
<keyword evidence="4" id="KW-1185">Reference proteome</keyword>
<dbReference type="PRINTS" id="PR01217">
    <property type="entry name" value="PRICHEXTENSN"/>
</dbReference>
<gene>
    <name evidence="3" type="ORF">ES319_A13G253300v1</name>
</gene>
<name>A0A5J5T4C2_GOSBA</name>
<proteinExistence type="predicted"/>
<evidence type="ECO:0000256" key="2">
    <source>
        <dbReference type="SAM" id="SignalP"/>
    </source>
</evidence>
<evidence type="ECO:0000313" key="4">
    <source>
        <dbReference type="Proteomes" id="UP000327439"/>
    </source>
</evidence>
<feature type="chain" id="PRO_5023918457" description="Carboxypeptidase A inhibitor-like domain-containing protein" evidence="2">
    <location>
        <begin position="20"/>
        <end position="125"/>
    </location>
</feature>
<feature type="signal peptide" evidence="2">
    <location>
        <begin position="1"/>
        <end position="19"/>
    </location>
</feature>
<feature type="region of interest" description="Disordered" evidence="1">
    <location>
        <begin position="62"/>
        <end position="125"/>
    </location>
</feature>
<evidence type="ECO:0008006" key="5">
    <source>
        <dbReference type="Google" id="ProtNLM"/>
    </source>
</evidence>
<keyword evidence="2" id="KW-0732">Signal</keyword>
<dbReference type="Proteomes" id="UP000327439">
    <property type="component" value="Chromosome A13"/>
</dbReference>
<organism evidence="3 4">
    <name type="scientific">Gossypium barbadense</name>
    <name type="common">Sea Island cotton</name>
    <name type="synonym">Hibiscus barbadensis</name>
    <dbReference type="NCBI Taxonomy" id="3634"/>
    <lineage>
        <taxon>Eukaryota</taxon>
        <taxon>Viridiplantae</taxon>
        <taxon>Streptophyta</taxon>
        <taxon>Embryophyta</taxon>
        <taxon>Tracheophyta</taxon>
        <taxon>Spermatophyta</taxon>
        <taxon>Magnoliopsida</taxon>
        <taxon>eudicotyledons</taxon>
        <taxon>Gunneridae</taxon>
        <taxon>Pentapetalae</taxon>
        <taxon>rosids</taxon>
        <taxon>malvids</taxon>
        <taxon>Malvales</taxon>
        <taxon>Malvaceae</taxon>
        <taxon>Malvoideae</taxon>
        <taxon>Gossypium</taxon>
    </lineage>
</organism>
<evidence type="ECO:0000256" key="1">
    <source>
        <dbReference type="SAM" id="MobiDB-lite"/>
    </source>
</evidence>
<feature type="compositionally biased region" description="Pro residues" evidence="1">
    <location>
        <begin position="108"/>
        <end position="125"/>
    </location>
</feature>
<evidence type="ECO:0000313" key="3">
    <source>
        <dbReference type="EMBL" id="KAB2050537.1"/>
    </source>
</evidence>
<sequence length="125" mass="13705">MAKALVFSILVALLSIIFSSLPTNALLGCFEPCQRREECRGQLVCLNGQCVDNPDARIKLCNLIRRPPPPSPRGPPPPPPSSPPPPPSPRPRRSPPPPPSPRPRRRPPPPPPPRRQPPPPPPPRR</sequence>